<dbReference type="AlphaFoldDB" id="A0A7V9Z5P7"/>
<sequence length="412" mass="47771">MTYQDDPFKANFDSLEEFADRISDLLQCPITIEDANHRLIAYSAHDDYTDPARTATIISRRVPEKVINSLWKKGVIPALLSSMEPVRVETISEVGLGNRVAVSIWKNNEVIGFIWALEADRTLSKDDMELLKKAAKAAKNKVLQLYMRKNKREERVQEFFWKLLTGHITANEEIKENFAMMQIPTAPLFSVLIFRFASDITNDIEKQISYILQTTQQIHVLLYTVDRHDFILLAAPKSTLQPLHELNQFIISFGTKMKERFHVNSIKSSFGGIYETYEHIEKSYKEALTVLAIKEKFPEQTSTIYSYQQLGIYQFFDLLLEKKRQGEFINSSLLKLQAYDEKHHTNLVETFEVFFDHDSNVNETAKALNIHANTLSYRLKRIAEIGEINLHDINQKVKLYIDIKLAKYEALH</sequence>
<feature type="domain" description="PucR C-terminal helix-turn-helix" evidence="2">
    <location>
        <begin position="347"/>
        <end position="404"/>
    </location>
</feature>
<evidence type="ECO:0000259" key="3">
    <source>
        <dbReference type="Pfam" id="PF17853"/>
    </source>
</evidence>
<proteinExistence type="inferred from homology"/>
<name>A0A7V9Z5P7_9BACL</name>
<keyword evidence="5" id="KW-1185">Reference proteome</keyword>
<dbReference type="RefSeq" id="WP_181555326.1">
    <property type="nucleotide sequence ID" value="NZ_JACDUT010000003.1"/>
</dbReference>
<evidence type="ECO:0000313" key="4">
    <source>
        <dbReference type="EMBL" id="MBA2874408.1"/>
    </source>
</evidence>
<dbReference type="Gene3D" id="1.10.10.2840">
    <property type="entry name" value="PucR C-terminal helix-turn-helix domain"/>
    <property type="match status" value="1"/>
</dbReference>
<evidence type="ECO:0000313" key="5">
    <source>
        <dbReference type="Proteomes" id="UP000523087"/>
    </source>
</evidence>
<reference evidence="4 5" key="1">
    <citation type="submission" date="2020-07" db="EMBL/GenBank/DDBJ databases">
        <title>Genomic Encyclopedia of Type Strains, Phase IV (KMG-IV): sequencing the most valuable type-strain genomes for metagenomic binning, comparative biology and taxonomic classification.</title>
        <authorList>
            <person name="Goeker M."/>
        </authorList>
    </citation>
    <scope>NUCLEOTIDE SEQUENCE [LARGE SCALE GENOMIC DNA]</scope>
    <source>
        <strain evidence="4 5">DSM 15730</strain>
    </source>
</reference>
<evidence type="ECO:0000256" key="1">
    <source>
        <dbReference type="ARBA" id="ARBA00006754"/>
    </source>
</evidence>
<dbReference type="PANTHER" id="PTHR33744:SF1">
    <property type="entry name" value="DNA-BINDING TRANSCRIPTIONAL ACTIVATOR ADER"/>
    <property type="match status" value="1"/>
</dbReference>
<dbReference type="InterPro" id="IPR029016">
    <property type="entry name" value="GAF-like_dom_sf"/>
</dbReference>
<dbReference type="InterPro" id="IPR025736">
    <property type="entry name" value="PucR_C-HTH_dom"/>
</dbReference>
<dbReference type="GO" id="GO:0003677">
    <property type="term" value="F:DNA binding"/>
    <property type="evidence" value="ECO:0007669"/>
    <property type="project" value="UniProtKB-KW"/>
</dbReference>
<evidence type="ECO:0000259" key="2">
    <source>
        <dbReference type="Pfam" id="PF13556"/>
    </source>
</evidence>
<dbReference type="InterPro" id="IPR041522">
    <property type="entry name" value="CdaR_GGDEF"/>
</dbReference>
<dbReference type="Gene3D" id="3.30.450.40">
    <property type="match status" value="1"/>
</dbReference>
<protein>
    <submittedName>
        <fullName evidence="4">DNA-binding PucR family transcriptional regulator</fullName>
    </submittedName>
</protein>
<comment type="caution">
    <text evidence="4">The sequence shown here is derived from an EMBL/GenBank/DDBJ whole genome shotgun (WGS) entry which is preliminary data.</text>
</comment>
<dbReference type="Pfam" id="PF17853">
    <property type="entry name" value="GGDEF_2"/>
    <property type="match status" value="1"/>
</dbReference>
<dbReference type="Pfam" id="PF13556">
    <property type="entry name" value="HTH_30"/>
    <property type="match status" value="1"/>
</dbReference>
<comment type="similarity">
    <text evidence="1">Belongs to the CdaR family.</text>
</comment>
<dbReference type="Proteomes" id="UP000523087">
    <property type="component" value="Unassembled WGS sequence"/>
</dbReference>
<gene>
    <name evidence="4" type="ORF">HNR31_001178</name>
</gene>
<feature type="domain" description="CdaR GGDEF-like" evidence="3">
    <location>
        <begin position="167"/>
        <end position="293"/>
    </location>
</feature>
<dbReference type="InterPro" id="IPR051448">
    <property type="entry name" value="CdaR-like_regulators"/>
</dbReference>
<keyword evidence="4" id="KW-0238">DNA-binding</keyword>
<accession>A0A7V9Z5P7</accession>
<dbReference type="EMBL" id="JACDUT010000003">
    <property type="protein sequence ID" value="MBA2874408.1"/>
    <property type="molecule type" value="Genomic_DNA"/>
</dbReference>
<organism evidence="4 5">
    <name type="scientific">Thermaerobacillus caldiproteolyticus</name>
    <dbReference type="NCBI Taxonomy" id="247480"/>
    <lineage>
        <taxon>Bacteria</taxon>
        <taxon>Bacillati</taxon>
        <taxon>Bacillota</taxon>
        <taxon>Bacilli</taxon>
        <taxon>Bacillales</taxon>
        <taxon>Anoxybacillaceae</taxon>
        <taxon>Thermaerobacillus</taxon>
    </lineage>
</organism>
<dbReference type="InterPro" id="IPR042070">
    <property type="entry name" value="PucR_C-HTH_sf"/>
</dbReference>
<dbReference type="PANTHER" id="PTHR33744">
    <property type="entry name" value="CARBOHYDRATE DIACID REGULATOR"/>
    <property type="match status" value="1"/>
</dbReference>